<reference evidence="2 3" key="1">
    <citation type="journal article" date="2015" name="Genome Biol. Evol.">
        <title>Phylogenomic analyses indicate that early fungi evolved digesting cell walls of algal ancestors of land plants.</title>
        <authorList>
            <person name="Chang Y."/>
            <person name="Wang S."/>
            <person name="Sekimoto S."/>
            <person name="Aerts A.L."/>
            <person name="Choi C."/>
            <person name="Clum A."/>
            <person name="LaButti K.M."/>
            <person name="Lindquist E.A."/>
            <person name="Yee Ngan C."/>
            <person name="Ohm R.A."/>
            <person name="Salamov A.A."/>
            <person name="Grigoriev I.V."/>
            <person name="Spatafora J.W."/>
            <person name="Berbee M.L."/>
        </authorList>
    </citation>
    <scope>NUCLEOTIDE SEQUENCE [LARGE SCALE GENOMIC DNA]</scope>
    <source>
        <strain evidence="2 3">JEL478</strain>
    </source>
</reference>
<name>A0A139A383_GONPJ</name>
<organism evidence="2 3">
    <name type="scientific">Gonapodya prolifera (strain JEL478)</name>
    <name type="common">Monoblepharis prolifera</name>
    <dbReference type="NCBI Taxonomy" id="1344416"/>
    <lineage>
        <taxon>Eukaryota</taxon>
        <taxon>Fungi</taxon>
        <taxon>Fungi incertae sedis</taxon>
        <taxon>Chytridiomycota</taxon>
        <taxon>Chytridiomycota incertae sedis</taxon>
        <taxon>Monoblepharidomycetes</taxon>
        <taxon>Monoblepharidales</taxon>
        <taxon>Gonapodyaceae</taxon>
        <taxon>Gonapodya</taxon>
    </lineage>
</organism>
<feature type="region of interest" description="Disordered" evidence="1">
    <location>
        <begin position="362"/>
        <end position="413"/>
    </location>
</feature>
<feature type="compositionally biased region" description="Pro residues" evidence="1">
    <location>
        <begin position="401"/>
        <end position="413"/>
    </location>
</feature>
<evidence type="ECO:0000256" key="1">
    <source>
        <dbReference type="SAM" id="MobiDB-lite"/>
    </source>
</evidence>
<feature type="compositionally biased region" description="Low complexity" evidence="1">
    <location>
        <begin position="137"/>
        <end position="152"/>
    </location>
</feature>
<dbReference type="EMBL" id="KQ965812">
    <property type="protein sequence ID" value="KXS10843.1"/>
    <property type="molecule type" value="Genomic_DNA"/>
</dbReference>
<sequence length="777" mass="83130">MTRNREDTHRAARVASGGESAGAGGRQTTITSLFDRFNAQPQMPPHHTPRPSSTSRLDTIVPKHTSYLDPPMSPLGDEDPEVALAIKKSLESYQDEVQRRSASASWPRTVERGFGKTRRDAHRRRIEDDVIPVVDVDALSPPLNNNRSSNVSTSKPNLTSTKRKLLSPSPGRSLPNPNRNRLVSALSLLNTRTAANTKSKPASPATPADASLVPILPTPPTKRRRVGVVASTGSRKSSPERPSTPRNDTAWLFGTADCTPPLPRSAKKPARRSSPVTVPVKVSSAQKVPVASVKNSSMSSLDTSDLSVPVSIKPVTSIPRPVPSKVSGTASAAAASGGRRSLAISPPFPHLTNPALVLSDPLAGSDSASDDEFFDHSRRNSSGLGRSSSIRRRPVAFVDPKPLPPPPANPNPLPLPMPLDTLDGLDCGWDLYDEPLPPARPIAAGSKPKGLGGIGKGHAKDPPRDLDLERALFPETHAASPAPARFPSSPPVEPFDFDVDADDEQYRDLPVDQDFPAEPASPRNFDPDPDLDLDFPINPDVGVGSYSDTDYPPDTSWFDETVDEPRGGLYARNDYGDLIASGAASAGRNTRAGADEEPMSPLKGFVDLHKIKREGGATYERFRNYFEDPPPRRPTTRKTDRPSQKSKSTTRRSSGGGGGRWFRGKQGRGSWSRMSSTGKDGGGKRAAASSTRRTSAGGNSSVSPSNGPLRAMPDRFPDDPTESFQTAAGNAVVGAAKKKAGSARRLQNNYYAGDPGFDEEWIGDRFGEVGWGGAIGM</sequence>
<dbReference type="Proteomes" id="UP000070544">
    <property type="component" value="Unassembled WGS sequence"/>
</dbReference>
<gene>
    <name evidence="2" type="ORF">M427DRAFT_458413</name>
</gene>
<feature type="region of interest" description="Disordered" evidence="1">
    <location>
        <begin position="444"/>
        <end position="562"/>
    </location>
</feature>
<feature type="region of interest" description="Disordered" evidence="1">
    <location>
        <begin position="194"/>
        <end position="305"/>
    </location>
</feature>
<feature type="compositionally biased region" description="Basic and acidic residues" evidence="1">
    <location>
        <begin position="458"/>
        <end position="472"/>
    </location>
</feature>
<feature type="compositionally biased region" description="Low complexity" evidence="1">
    <location>
        <begin position="685"/>
        <end position="708"/>
    </location>
</feature>
<dbReference type="AlphaFoldDB" id="A0A139A383"/>
<evidence type="ECO:0000313" key="3">
    <source>
        <dbReference type="Proteomes" id="UP000070544"/>
    </source>
</evidence>
<feature type="compositionally biased region" description="Low complexity" evidence="1">
    <location>
        <begin position="478"/>
        <end position="487"/>
    </location>
</feature>
<keyword evidence="3" id="KW-1185">Reference proteome</keyword>
<feature type="compositionally biased region" description="Basic and acidic residues" evidence="1">
    <location>
        <begin position="606"/>
        <end position="643"/>
    </location>
</feature>
<feature type="compositionally biased region" description="Polar residues" evidence="1">
    <location>
        <begin position="231"/>
        <end position="247"/>
    </location>
</feature>
<feature type="compositionally biased region" description="Low complexity" evidence="1">
    <location>
        <begin position="296"/>
        <end position="305"/>
    </location>
</feature>
<feature type="region of interest" description="Disordered" evidence="1">
    <location>
        <begin position="38"/>
        <end position="57"/>
    </location>
</feature>
<feature type="compositionally biased region" description="Low complexity" evidence="1">
    <location>
        <begin position="273"/>
        <end position="284"/>
    </location>
</feature>
<accession>A0A139A383</accession>
<evidence type="ECO:0000313" key="2">
    <source>
        <dbReference type="EMBL" id="KXS10843.1"/>
    </source>
</evidence>
<feature type="region of interest" description="Disordered" evidence="1">
    <location>
        <begin position="137"/>
        <end position="179"/>
    </location>
</feature>
<proteinExistence type="predicted"/>
<feature type="region of interest" description="Disordered" evidence="1">
    <location>
        <begin position="1"/>
        <end position="28"/>
    </location>
</feature>
<feature type="compositionally biased region" description="Basic and acidic residues" evidence="1">
    <location>
        <begin position="1"/>
        <end position="10"/>
    </location>
</feature>
<protein>
    <submittedName>
        <fullName evidence="2">Uncharacterized protein</fullName>
    </submittedName>
</protein>
<dbReference type="OrthoDB" id="10690761at2759"/>
<feature type="region of interest" description="Disordered" evidence="1">
    <location>
        <begin position="585"/>
        <end position="724"/>
    </location>
</feature>